<evidence type="ECO:0000256" key="2">
    <source>
        <dbReference type="ARBA" id="ARBA00006432"/>
    </source>
</evidence>
<dbReference type="InterPro" id="IPR009081">
    <property type="entry name" value="PP-bd_ACP"/>
</dbReference>
<organism evidence="6 7">
    <name type="scientific">Nostoc edaphicum CCNP1411</name>
    <dbReference type="NCBI Taxonomy" id="1472755"/>
    <lineage>
        <taxon>Bacteria</taxon>
        <taxon>Bacillati</taxon>
        <taxon>Cyanobacteriota</taxon>
        <taxon>Cyanophyceae</taxon>
        <taxon>Nostocales</taxon>
        <taxon>Nostocaceae</taxon>
        <taxon>Nostoc</taxon>
    </lineage>
</organism>
<dbReference type="CDD" id="cd19531">
    <property type="entry name" value="LCL_NRPS-like"/>
    <property type="match status" value="1"/>
</dbReference>
<dbReference type="SUPFAM" id="SSF47336">
    <property type="entry name" value="ACP-like"/>
    <property type="match status" value="2"/>
</dbReference>
<dbReference type="Gene3D" id="1.10.1200.10">
    <property type="entry name" value="ACP-like"/>
    <property type="match status" value="2"/>
</dbReference>
<dbReference type="Proteomes" id="UP000514713">
    <property type="component" value="Chromosome"/>
</dbReference>
<evidence type="ECO:0000313" key="7">
    <source>
        <dbReference type="Proteomes" id="UP000514713"/>
    </source>
</evidence>
<dbReference type="FunFam" id="3.40.50.980:FF:000002">
    <property type="entry name" value="Enterobactin synthetase component F"/>
    <property type="match status" value="1"/>
</dbReference>
<accession>A0A7D7LI56</accession>
<dbReference type="Pfam" id="PF00975">
    <property type="entry name" value="Thioesterase"/>
    <property type="match status" value="1"/>
</dbReference>
<gene>
    <name evidence="6" type="ORF">HUN01_27075</name>
</gene>
<dbReference type="GO" id="GO:0043041">
    <property type="term" value="P:amino acid activation for nonribosomal peptide biosynthetic process"/>
    <property type="evidence" value="ECO:0007669"/>
    <property type="project" value="TreeGrafter"/>
</dbReference>
<dbReference type="Pfam" id="PF13193">
    <property type="entry name" value="AMP-binding_C"/>
    <property type="match status" value="2"/>
</dbReference>
<dbReference type="GO" id="GO:0031177">
    <property type="term" value="F:phosphopantetheine binding"/>
    <property type="evidence" value="ECO:0007669"/>
    <property type="project" value="InterPro"/>
</dbReference>
<dbReference type="InterPro" id="IPR025110">
    <property type="entry name" value="AMP-bd_C"/>
</dbReference>
<dbReference type="SUPFAM" id="SSF53474">
    <property type="entry name" value="alpha/beta-Hydrolases"/>
    <property type="match status" value="1"/>
</dbReference>
<dbReference type="InterPro" id="IPR020806">
    <property type="entry name" value="PKS_PP-bd"/>
</dbReference>
<dbReference type="Gene3D" id="3.30.559.30">
    <property type="entry name" value="Nonribosomal peptide synthetase, condensation domain"/>
    <property type="match status" value="1"/>
</dbReference>
<comment type="cofactor">
    <cofactor evidence="1">
        <name>pantetheine 4'-phosphate</name>
        <dbReference type="ChEBI" id="CHEBI:47942"/>
    </cofactor>
</comment>
<dbReference type="FunFam" id="3.30.300.30:FF:000010">
    <property type="entry name" value="Enterobactin synthetase component F"/>
    <property type="match status" value="2"/>
</dbReference>
<dbReference type="Pfam" id="PF00550">
    <property type="entry name" value="PP-binding"/>
    <property type="match status" value="2"/>
</dbReference>
<feature type="domain" description="Carrier" evidence="5">
    <location>
        <begin position="1608"/>
        <end position="1683"/>
    </location>
</feature>
<reference evidence="7" key="1">
    <citation type="submission" date="2020-06" db="EMBL/GenBank/DDBJ databases">
        <title>Nostoc edaphicum CCNP1411 genome.</title>
        <authorList>
            <person name="Fidor A."/>
            <person name="Grabski M."/>
            <person name="Gawor J."/>
            <person name="Gromadka R."/>
            <person name="Wegrzyn G."/>
            <person name="Mazur-Marzec H."/>
        </authorList>
    </citation>
    <scope>NUCLEOTIDE SEQUENCE [LARGE SCALE GENOMIC DNA]</scope>
    <source>
        <strain evidence="7">CCNP1411</strain>
    </source>
</reference>
<dbReference type="KEGG" id="ned:HUN01_27075"/>
<dbReference type="InterPro" id="IPR000873">
    <property type="entry name" value="AMP-dep_synth/lig_dom"/>
</dbReference>
<dbReference type="FunFam" id="3.30.559.10:FF:000012">
    <property type="entry name" value="Non-ribosomal peptide synthetase"/>
    <property type="match status" value="1"/>
</dbReference>
<feature type="domain" description="Carrier" evidence="5">
    <location>
        <begin position="554"/>
        <end position="629"/>
    </location>
</feature>
<dbReference type="PROSITE" id="PS50075">
    <property type="entry name" value="CARRIER"/>
    <property type="match status" value="2"/>
</dbReference>
<keyword evidence="4" id="KW-0597">Phosphoprotein</keyword>
<dbReference type="PROSITE" id="PS00455">
    <property type="entry name" value="AMP_BINDING"/>
    <property type="match status" value="2"/>
</dbReference>
<dbReference type="RefSeq" id="WP_181928740.1">
    <property type="nucleotide sequence ID" value="NZ_CP054698.1"/>
</dbReference>
<dbReference type="SUPFAM" id="SSF52777">
    <property type="entry name" value="CoA-dependent acyltransferases"/>
    <property type="match status" value="2"/>
</dbReference>
<dbReference type="InterPro" id="IPR045851">
    <property type="entry name" value="AMP-bd_C_sf"/>
</dbReference>
<name>A0A7D7LI56_9NOSO</name>
<dbReference type="GO" id="GO:0005829">
    <property type="term" value="C:cytosol"/>
    <property type="evidence" value="ECO:0007669"/>
    <property type="project" value="TreeGrafter"/>
</dbReference>
<dbReference type="InterPro" id="IPR020845">
    <property type="entry name" value="AMP-binding_CS"/>
</dbReference>
<keyword evidence="7" id="KW-1185">Reference proteome</keyword>
<dbReference type="CDD" id="cd17646">
    <property type="entry name" value="A_NRPS_AB3403-like"/>
    <property type="match status" value="1"/>
</dbReference>
<protein>
    <submittedName>
        <fullName evidence="6">Amino acid adenylation domain-containing protein</fullName>
    </submittedName>
</protein>
<evidence type="ECO:0000256" key="1">
    <source>
        <dbReference type="ARBA" id="ARBA00001957"/>
    </source>
</evidence>
<dbReference type="GO" id="GO:0003824">
    <property type="term" value="F:catalytic activity"/>
    <property type="evidence" value="ECO:0007669"/>
    <property type="project" value="InterPro"/>
</dbReference>
<keyword evidence="3" id="KW-0596">Phosphopantetheine</keyword>
<dbReference type="InterPro" id="IPR001242">
    <property type="entry name" value="Condensation_dom"/>
</dbReference>
<dbReference type="SMART" id="SM00823">
    <property type="entry name" value="PKS_PP"/>
    <property type="match status" value="2"/>
</dbReference>
<dbReference type="InterPro" id="IPR001031">
    <property type="entry name" value="Thioesterase"/>
</dbReference>
<dbReference type="Gene3D" id="3.30.300.30">
    <property type="match status" value="2"/>
</dbReference>
<dbReference type="Gene3D" id="3.30.559.10">
    <property type="entry name" value="Chloramphenicol acetyltransferase-like domain"/>
    <property type="match status" value="1"/>
</dbReference>
<dbReference type="NCBIfam" id="TIGR01733">
    <property type="entry name" value="AA-adenyl-dom"/>
    <property type="match status" value="2"/>
</dbReference>
<dbReference type="EMBL" id="CP054698">
    <property type="protein sequence ID" value="QMS91069.1"/>
    <property type="molecule type" value="Genomic_DNA"/>
</dbReference>
<dbReference type="Gene3D" id="2.30.38.10">
    <property type="entry name" value="Luciferase, Domain 3"/>
    <property type="match status" value="2"/>
</dbReference>
<dbReference type="Gene3D" id="3.40.50.980">
    <property type="match status" value="4"/>
</dbReference>
<dbReference type="NCBIfam" id="NF003417">
    <property type="entry name" value="PRK04813.1"/>
    <property type="match status" value="2"/>
</dbReference>
<evidence type="ECO:0000259" key="5">
    <source>
        <dbReference type="PROSITE" id="PS50075"/>
    </source>
</evidence>
<dbReference type="Gene3D" id="3.40.50.1820">
    <property type="entry name" value="alpha/beta hydrolase"/>
    <property type="match status" value="1"/>
</dbReference>
<dbReference type="Pfam" id="PF00668">
    <property type="entry name" value="Condensation"/>
    <property type="match status" value="1"/>
</dbReference>
<dbReference type="PANTHER" id="PTHR45527:SF1">
    <property type="entry name" value="FATTY ACID SYNTHASE"/>
    <property type="match status" value="1"/>
</dbReference>
<dbReference type="Pfam" id="PF00501">
    <property type="entry name" value="AMP-binding"/>
    <property type="match status" value="2"/>
</dbReference>
<dbReference type="InterPro" id="IPR029058">
    <property type="entry name" value="AB_hydrolase_fold"/>
</dbReference>
<evidence type="ECO:0000256" key="3">
    <source>
        <dbReference type="ARBA" id="ARBA00022450"/>
    </source>
</evidence>
<dbReference type="GO" id="GO:0008610">
    <property type="term" value="P:lipid biosynthetic process"/>
    <property type="evidence" value="ECO:0007669"/>
    <property type="project" value="UniProtKB-ARBA"/>
</dbReference>
<dbReference type="InterPro" id="IPR036736">
    <property type="entry name" value="ACP-like_sf"/>
</dbReference>
<dbReference type="FunFam" id="3.40.50.980:FF:000001">
    <property type="entry name" value="Non-ribosomal peptide synthetase"/>
    <property type="match status" value="2"/>
</dbReference>
<dbReference type="FunFam" id="2.30.38.10:FF:000001">
    <property type="entry name" value="Non-ribosomal peptide synthetase PvdI"/>
    <property type="match status" value="2"/>
</dbReference>
<dbReference type="SUPFAM" id="SSF56801">
    <property type="entry name" value="Acetyl-CoA synthetase-like"/>
    <property type="match status" value="2"/>
</dbReference>
<evidence type="ECO:0000313" key="6">
    <source>
        <dbReference type="EMBL" id="QMS91069.1"/>
    </source>
</evidence>
<dbReference type="FunFam" id="3.40.50.12780:FF:000012">
    <property type="entry name" value="Non-ribosomal peptide synthetase"/>
    <property type="match status" value="2"/>
</dbReference>
<dbReference type="FunFam" id="1.10.1200.10:FF:000005">
    <property type="entry name" value="Nonribosomal peptide synthetase 1"/>
    <property type="match status" value="2"/>
</dbReference>
<dbReference type="PANTHER" id="PTHR45527">
    <property type="entry name" value="NONRIBOSOMAL PEPTIDE SYNTHETASE"/>
    <property type="match status" value="1"/>
</dbReference>
<dbReference type="InterPro" id="IPR010071">
    <property type="entry name" value="AA_adenyl_dom"/>
</dbReference>
<dbReference type="GO" id="GO:0044550">
    <property type="term" value="P:secondary metabolite biosynthetic process"/>
    <property type="evidence" value="ECO:0007669"/>
    <property type="project" value="UniProtKB-ARBA"/>
</dbReference>
<proteinExistence type="inferred from homology"/>
<dbReference type="CDD" id="cd05930">
    <property type="entry name" value="A_NRPS"/>
    <property type="match status" value="1"/>
</dbReference>
<sequence length="1972" mass="221477">MQISSQTSDYKQNIPSETLTHIIGTQVIQAWNDTQVVHHQALCIHQMFEMQVERSPQGIAVVYENTQLTYQQLNQRANELAHYLRTLGVGPDVLVGICLERSLEMIVGLLGILKAGGAYVPLDPTYPSERLAFILEDTQTPVLLTQEKLVKNLPPHQAQVICLDSNWQGNIPNSQENPVNETTAENLIYVIYTSGSTGQPKGVMIPHRGICNQLHWKQTTFGLTHADKVLLTISFSFDPSVWQIFWPLCFGGQLFMARPGGHKDPAYLVQVITEQQITVLALVPSILRVLLEEKGIENCRFLRHIICGGETLPGELIERFFAQLNLDNVLHNCYGPTEASIDTTFWTCQRGTNYTIAPIGRPITNAEIHILDENLQPVPIGESGELHIGGIGLARGYLNRAELTTEKFIVNPFNSEPGARLYKTGDLARYLSDGNIEFLGRIDYQVKIRGFRIELGEIEARLGQHPELTQALVIAREDVPGDKQLVAYIVASPEQIPSQVELRRFLEGQLPEYMVPASFVFLDTLPLNPNGKIDRQALPAPDTFALSLSTNFVPPQNPREEVLATIWATVLRLEQVGIHDNFFELGGHSLLATQVMSRVRQAFRIEIPLQLLFENPTIATLAQAIAQNQTQDNDPQNQTIPQVANRESAPLSFAQQRVWFLQQLQPNSRAYIVSNAQRLTGKLNADILQQSLDAIVVHHEALRTNFISSLDGSPIQVIGTPRPVELKVIEVTQEQVECLLNQEAQRPFNLETDLMLRATLLQIDEQQHVLLLVMHHIASDGWSINILWQQLAAVYEALLSGKPSPLAKLPIQYADFAVWQHQWLSDEILSSQINYWKTQLAGANTVLELPTDRPRPPVQTYQGTVQSLMLPQTLSASLKKLSHQQGVTLFMTLLAAFGTTLHRYTGQEDILIGSPIAGRNQVETEGLIGFFVNTLAIRTKLSGNPSFRQLLSQVREVTLGAYAHQDLPFEKLVEELQPERNLSHSPLFQVMFAFHNTPSELWELPGLNITPLEVHNGAAKFDLTLDLEETSEGIKGGIEYNTDLFDATTIAQMLGHFQTLLEGIVANPEQHISDLPLLTVAEQHQLLKEWNNTEADYDLSQCLHQLFEAQVEKTPDAIAVKFAEKHLTYSELNCRANQLANYLQTCGVQSDVLVAICVERSLEMVVGLLGILKAGGAYVPLDPEYPQERIAYMLEDCQAPVLLTQSNLVEHLPGKTQKICLDTEWETISQQSDRNPNSSVKPLDLAYVIYTSGSTGKPKGAMNTHRGICNRLLWMQDAYKLNATDSILQKTPFSFDVSVWEFFWPLLTGARLVMAQPGGQRDATYLINTIAQEEITTLHFVPSMLQIFLETKGLERCKSLKRVFCSGEALPVDLQERFFERMGCELHNLYGPTEAAIDVTFWQCQTESNLTSVPIGRAIANTQLYILDSHLQPVPLGAKGELYIGGVGVATGYLNRPDLTAERFISHPFNKGEKLYKTGDLARYLPDGNIEYIGRIDHQVKIRGFRIELGEIEALLAQHPGIQETVVIARVDNPQNQRLVAYIVPHPEQTPTTDELRHFLKQKLPEYMVPSAFVLLDTLPLTPNGKIDRRALPAPNSTKLDSENTYVAPRDQLEFQLTKIWEQILGVQPIGVKDNFFELGGHSILAVKLFWQIEKTFNKNLPLAILFQSGTVEALAKIICQEEDLTKNLASVNTLDKSKPAWSSLVEIQPNGSKPPFFCIHGLGGEVLCFRELAMHLGSEQPFYGLQPQGLDEKYPFHTRVEDMATHYIQEIQTLQPKGPYFLGGYSFGGIVAFEMAQQLQEQGEQVGILVMLDSCRPGYSWRASFLKRGFLHLKNMVQQGPSYLWQKAVKWIYWRKRHLRNKYNRYLEELLNLPENDKHLKSIDTNTQAISEYIFSPYLGQAILLRTEDQNRSEAMGTQYDPQFGWGDIVTGELNIHYLPGSHLGILKEPHVQVLAEILGNCLTQAQSPKN</sequence>
<evidence type="ECO:0000256" key="4">
    <source>
        <dbReference type="ARBA" id="ARBA00022553"/>
    </source>
</evidence>
<dbReference type="InterPro" id="IPR023213">
    <property type="entry name" value="CAT-like_dom_sf"/>
</dbReference>
<comment type="similarity">
    <text evidence="2">Belongs to the ATP-dependent AMP-binding enzyme family.</text>
</comment>